<dbReference type="AlphaFoldDB" id="A0A392NWW5"/>
<protein>
    <submittedName>
        <fullName evidence="1">Uncharacterized protein</fullName>
    </submittedName>
</protein>
<evidence type="ECO:0000313" key="1">
    <source>
        <dbReference type="EMBL" id="MCI03944.1"/>
    </source>
</evidence>
<proteinExistence type="predicted"/>
<keyword evidence="2" id="KW-1185">Reference proteome</keyword>
<name>A0A392NWW5_9FABA</name>
<dbReference type="EMBL" id="LXQA010053792">
    <property type="protein sequence ID" value="MCI03944.1"/>
    <property type="molecule type" value="Genomic_DNA"/>
</dbReference>
<evidence type="ECO:0000313" key="2">
    <source>
        <dbReference type="Proteomes" id="UP000265520"/>
    </source>
</evidence>
<dbReference type="Proteomes" id="UP000265520">
    <property type="component" value="Unassembled WGS sequence"/>
</dbReference>
<sequence>VEVEVMGCGVVALDLRWVAESDLRWWCDGGCDGSESEVRC</sequence>
<accession>A0A392NWW5</accession>
<reference evidence="1 2" key="1">
    <citation type="journal article" date="2018" name="Front. Plant Sci.">
        <title>Red Clover (Trifolium pratense) and Zigzag Clover (T. medium) - A Picture of Genomic Similarities and Differences.</title>
        <authorList>
            <person name="Dluhosova J."/>
            <person name="Istvanek J."/>
            <person name="Nedelnik J."/>
            <person name="Repkova J."/>
        </authorList>
    </citation>
    <scope>NUCLEOTIDE SEQUENCE [LARGE SCALE GENOMIC DNA]</scope>
    <source>
        <strain evidence="2">cv. 10/8</strain>
        <tissue evidence="1">Leaf</tissue>
    </source>
</reference>
<feature type="non-terminal residue" evidence="1">
    <location>
        <position position="1"/>
    </location>
</feature>
<gene>
    <name evidence="1" type="ORF">A2U01_0024985</name>
</gene>
<comment type="caution">
    <text evidence="1">The sequence shown here is derived from an EMBL/GenBank/DDBJ whole genome shotgun (WGS) entry which is preliminary data.</text>
</comment>
<organism evidence="1 2">
    <name type="scientific">Trifolium medium</name>
    <dbReference type="NCBI Taxonomy" id="97028"/>
    <lineage>
        <taxon>Eukaryota</taxon>
        <taxon>Viridiplantae</taxon>
        <taxon>Streptophyta</taxon>
        <taxon>Embryophyta</taxon>
        <taxon>Tracheophyta</taxon>
        <taxon>Spermatophyta</taxon>
        <taxon>Magnoliopsida</taxon>
        <taxon>eudicotyledons</taxon>
        <taxon>Gunneridae</taxon>
        <taxon>Pentapetalae</taxon>
        <taxon>rosids</taxon>
        <taxon>fabids</taxon>
        <taxon>Fabales</taxon>
        <taxon>Fabaceae</taxon>
        <taxon>Papilionoideae</taxon>
        <taxon>50 kb inversion clade</taxon>
        <taxon>NPAAA clade</taxon>
        <taxon>Hologalegina</taxon>
        <taxon>IRL clade</taxon>
        <taxon>Trifolieae</taxon>
        <taxon>Trifolium</taxon>
    </lineage>
</organism>